<reference evidence="3 4" key="1">
    <citation type="journal article" date="2012" name="PLoS Pathog.">
        <title>The genome of the obligate intracellular parasite Trachipleistophora hominis: new insights into microsporidian genome dynamics and reductive evolution.</title>
        <authorList>
            <person name="Heinz E."/>
            <person name="Williams T.A."/>
            <person name="Nakjang S."/>
            <person name="Noel C.J."/>
            <person name="Swan D.C."/>
            <person name="Goldberg A.V."/>
            <person name="Harris S.R."/>
            <person name="Weinmaier T."/>
            <person name="Markert S."/>
            <person name="Becher D."/>
            <person name="Bernhardt J."/>
            <person name="Dagan T."/>
            <person name="Hacker C."/>
            <person name="Lucocq J.M."/>
            <person name="Schweder T."/>
            <person name="Rattei T."/>
            <person name="Hall N."/>
            <person name="Hirt R.P."/>
            <person name="Embley T.M."/>
        </authorList>
    </citation>
    <scope>NUCLEOTIDE SEQUENCE [LARGE SCALE GENOMIC DNA]</scope>
</reference>
<proteinExistence type="predicted"/>
<dbReference type="HOGENOM" id="CLU_1120786_0_0_1"/>
<keyword evidence="2" id="KW-1133">Transmembrane helix</keyword>
<feature type="region of interest" description="Disordered" evidence="1">
    <location>
        <begin position="99"/>
        <end position="130"/>
    </location>
</feature>
<evidence type="ECO:0000256" key="2">
    <source>
        <dbReference type="SAM" id="Phobius"/>
    </source>
</evidence>
<name>L7JUM5_TRAHO</name>
<evidence type="ECO:0000313" key="4">
    <source>
        <dbReference type="Proteomes" id="UP000011185"/>
    </source>
</evidence>
<evidence type="ECO:0000313" key="3">
    <source>
        <dbReference type="EMBL" id="ELQ75153.1"/>
    </source>
</evidence>
<keyword evidence="4" id="KW-1185">Reference proteome</keyword>
<dbReference type="EMBL" id="JH993985">
    <property type="protein sequence ID" value="ELQ75153.1"/>
    <property type="molecule type" value="Genomic_DNA"/>
</dbReference>
<evidence type="ECO:0000256" key="1">
    <source>
        <dbReference type="SAM" id="MobiDB-lite"/>
    </source>
</evidence>
<keyword evidence="2" id="KW-0472">Membrane</keyword>
<feature type="compositionally biased region" description="Polar residues" evidence="1">
    <location>
        <begin position="99"/>
        <end position="114"/>
    </location>
</feature>
<feature type="transmembrane region" description="Helical" evidence="2">
    <location>
        <begin position="51"/>
        <end position="69"/>
    </location>
</feature>
<gene>
    <name evidence="3" type="ORF">THOM_1883</name>
</gene>
<dbReference type="VEuPathDB" id="MicrosporidiaDB:THOM_1883"/>
<dbReference type="Proteomes" id="UP000011185">
    <property type="component" value="Unassembled WGS sequence"/>
</dbReference>
<protein>
    <submittedName>
        <fullName evidence="3">Uncharacterized protein</fullName>
    </submittedName>
</protein>
<accession>L7JUM5</accession>
<dbReference type="InParanoid" id="L7JUM5"/>
<dbReference type="AlphaFoldDB" id="L7JUM5"/>
<organism evidence="3 4">
    <name type="scientific">Trachipleistophora hominis</name>
    <name type="common">Microsporidian parasite</name>
    <dbReference type="NCBI Taxonomy" id="72359"/>
    <lineage>
        <taxon>Eukaryota</taxon>
        <taxon>Fungi</taxon>
        <taxon>Fungi incertae sedis</taxon>
        <taxon>Microsporidia</taxon>
        <taxon>Pleistophoridae</taxon>
        <taxon>Trachipleistophora</taxon>
    </lineage>
</organism>
<sequence>MNFLEYLVLECKRRLLSTYSSTNNILQEPQAAQMNCNVYQNENAFRREMSMVFLMFSVMFIIWFLLMYFCLTKTPYQQPDTHSEQEYVVEIGENNSLMSLNSNQENNARPQSEASVDGHHVDSPLSYDRNNDEDLYEEIPSTESSSFSVFSDDTRSFDTDSQITPEYTLLPSPFLDIELLLFVHNLLDRTSSSTSADDDNAQITSPRIQLIDSNVSQLDIELNLFLNLQMDSDDLPSNSSSLEVINTE</sequence>
<keyword evidence="2" id="KW-0812">Transmembrane</keyword>